<organism evidence="7 8">
    <name type="scientific">Roseiterribacter gracilis</name>
    <dbReference type="NCBI Taxonomy" id="2812848"/>
    <lineage>
        <taxon>Bacteria</taxon>
        <taxon>Pseudomonadati</taxon>
        <taxon>Pseudomonadota</taxon>
        <taxon>Alphaproteobacteria</taxon>
        <taxon>Rhodospirillales</taxon>
        <taxon>Roseiterribacteraceae</taxon>
        <taxon>Roseiterribacter</taxon>
    </lineage>
</organism>
<comment type="similarity">
    <text evidence="2 6">Belongs to the class-III pyridoxal-phosphate-dependent aminotransferase family.</text>
</comment>
<comment type="caution">
    <text evidence="7">The sequence shown here is derived from an EMBL/GenBank/DDBJ whole genome shotgun (WGS) entry which is preliminary data.</text>
</comment>
<dbReference type="Proteomes" id="UP000681075">
    <property type="component" value="Unassembled WGS sequence"/>
</dbReference>
<evidence type="ECO:0000313" key="7">
    <source>
        <dbReference type="EMBL" id="GIL38229.1"/>
    </source>
</evidence>
<dbReference type="GO" id="GO:0009448">
    <property type="term" value="P:gamma-aminobutyric acid metabolic process"/>
    <property type="evidence" value="ECO:0007669"/>
    <property type="project" value="TreeGrafter"/>
</dbReference>
<dbReference type="InterPro" id="IPR049704">
    <property type="entry name" value="Aminotrans_3_PPA_site"/>
</dbReference>
<gene>
    <name evidence="7" type="ORF">TMPK1_04660</name>
</gene>
<dbReference type="NCBIfam" id="NF004767">
    <property type="entry name" value="PRK06105.1"/>
    <property type="match status" value="1"/>
</dbReference>
<dbReference type="InterPro" id="IPR015421">
    <property type="entry name" value="PyrdxlP-dep_Trfase_major"/>
</dbReference>
<reference evidence="7" key="1">
    <citation type="submission" date="2021-02" db="EMBL/GenBank/DDBJ databases">
        <title>Genome sequence of Rhodospirillales sp. strain TMPK1 isolated from soil.</title>
        <authorList>
            <person name="Nakai R."/>
            <person name="Kusada H."/>
            <person name="Tamaki H."/>
        </authorList>
    </citation>
    <scope>NUCLEOTIDE SEQUENCE</scope>
    <source>
        <strain evidence="7">TMPK1</strain>
    </source>
</reference>
<dbReference type="EMBL" id="BOPV01000001">
    <property type="protein sequence ID" value="GIL38229.1"/>
    <property type="molecule type" value="Genomic_DNA"/>
</dbReference>
<evidence type="ECO:0000256" key="6">
    <source>
        <dbReference type="RuleBase" id="RU003560"/>
    </source>
</evidence>
<dbReference type="PIRSF" id="PIRSF000521">
    <property type="entry name" value="Transaminase_4ab_Lys_Orn"/>
    <property type="match status" value="1"/>
</dbReference>
<dbReference type="CDD" id="cd00610">
    <property type="entry name" value="OAT_like"/>
    <property type="match status" value="1"/>
</dbReference>
<dbReference type="InterPro" id="IPR005814">
    <property type="entry name" value="Aminotrans_3"/>
</dbReference>
<dbReference type="SUPFAM" id="SSF53383">
    <property type="entry name" value="PLP-dependent transferases"/>
    <property type="match status" value="1"/>
</dbReference>
<accession>A0A8S8X9I5</accession>
<evidence type="ECO:0000256" key="1">
    <source>
        <dbReference type="ARBA" id="ARBA00001933"/>
    </source>
</evidence>
<dbReference type="Gene3D" id="3.40.640.10">
    <property type="entry name" value="Type I PLP-dependent aspartate aminotransferase-like (Major domain)"/>
    <property type="match status" value="1"/>
</dbReference>
<keyword evidence="5 6" id="KW-0663">Pyridoxal phosphate</keyword>
<dbReference type="GO" id="GO:0030170">
    <property type="term" value="F:pyridoxal phosphate binding"/>
    <property type="evidence" value="ECO:0007669"/>
    <property type="project" value="InterPro"/>
</dbReference>
<protein>
    <submittedName>
        <fullName evidence="7">Aspartate aminotransferase family protein</fullName>
    </submittedName>
</protein>
<dbReference type="GO" id="GO:0004015">
    <property type="term" value="F:adenosylmethionine-8-amino-7-oxononanoate transaminase activity"/>
    <property type="evidence" value="ECO:0007669"/>
    <property type="project" value="TreeGrafter"/>
</dbReference>
<dbReference type="Gene3D" id="3.90.1150.10">
    <property type="entry name" value="Aspartate Aminotransferase, domain 1"/>
    <property type="match status" value="1"/>
</dbReference>
<keyword evidence="8" id="KW-1185">Reference proteome</keyword>
<dbReference type="GO" id="GO:0009102">
    <property type="term" value="P:biotin biosynthetic process"/>
    <property type="evidence" value="ECO:0007669"/>
    <property type="project" value="TreeGrafter"/>
</dbReference>
<dbReference type="PROSITE" id="PS00600">
    <property type="entry name" value="AA_TRANSFER_CLASS_3"/>
    <property type="match status" value="1"/>
</dbReference>
<keyword evidence="4" id="KW-0808">Transferase</keyword>
<proteinExistence type="inferred from homology"/>
<evidence type="ECO:0000256" key="3">
    <source>
        <dbReference type="ARBA" id="ARBA00022576"/>
    </source>
</evidence>
<dbReference type="RefSeq" id="WP_420241198.1">
    <property type="nucleotide sequence ID" value="NZ_BOPV01000001.1"/>
</dbReference>
<dbReference type="PANTHER" id="PTHR42684">
    <property type="entry name" value="ADENOSYLMETHIONINE-8-AMINO-7-OXONONANOATE AMINOTRANSFERASE"/>
    <property type="match status" value="1"/>
</dbReference>
<dbReference type="Pfam" id="PF00202">
    <property type="entry name" value="Aminotran_3"/>
    <property type="match status" value="1"/>
</dbReference>
<dbReference type="AlphaFoldDB" id="A0A8S8X9I5"/>
<keyword evidence="3 7" id="KW-0032">Aminotransferase</keyword>
<comment type="cofactor">
    <cofactor evidence="1">
        <name>pyridoxal 5'-phosphate</name>
        <dbReference type="ChEBI" id="CHEBI:597326"/>
    </cofactor>
</comment>
<evidence type="ECO:0000313" key="8">
    <source>
        <dbReference type="Proteomes" id="UP000681075"/>
    </source>
</evidence>
<evidence type="ECO:0000256" key="2">
    <source>
        <dbReference type="ARBA" id="ARBA00008954"/>
    </source>
</evidence>
<evidence type="ECO:0000256" key="5">
    <source>
        <dbReference type="ARBA" id="ARBA00022898"/>
    </source>
</evidence>
<dbReference type="InterPro" id="IPR015422">
    <property type="entry name" value="PyrdxlP-dep_Trfase_small"/>
</dbReference>
<dbReference type="InterPro" id="IPR015424">
    <property type="entry name" value="PyrdxlP-dep_Trfase"/>
</dbReference>
<dbReference type="PANTHER" id="PTHR42684:SF3">
    <property type="entry name" value="ADENOSYLMETHIONINE-8-AMINO-7-OXONONANOATE AMINOTRANSFERASE"/>
    <property type="match status" value="1"/>
</dbReference>
<evidence type="ECO:0000256" key="4">
    <source>
        <dbReference type="ARBA" id="ARBA00022679"/>
    </source>
</evidence>
<sequence>MTQPAVDGAKDWSAIDRAVYVHSSTNLQQHLVDGPMVLTRGEGVRVFDGDGKAYIEAMSGLWCAGLGFSEKRLADAAYKQMTTLPYYHNFQGKTADVTIELAERLVALAPKPLTKIMFASSGSEANDTAIKLVWYYNNARGKPAKKKIISREQAYHGVTIAAGSLTRLKAIYDGFDLPIDRIRHVGCPHHYKLAQDGESEEQFATRLADELDAKIREEGPDTVAAFIAEPIMGAGGVIVPPATYFEKIQRVLKTHDVLLICDEVITGFGRIGTMFGAEKFGIAPDIMTLGKQMTSAYAPMSAILMRESIFESIAAESGKRGTFGHGYTYSGHPVSAAVALETLRIYEERDILGHVNRITPTFQSLLESYSNHPLVGEVRGEGLLAAVQLVQSKSPKKFFDTTAGLAKYLVARGHEHGVILRVLQNDAVAFAPPLISTEDDLKQIADLFGRALDDTLKVARERGLVN</sequence>
<name>A0A8S8X9I5_9PROT</name>
<dbReference type="FunFam" id="3.40.640.10:FF:000014">
    <property type="entry name" value="Adenosylmethionine-8-amino-7-oxononanoate aminotransferase, probable"/>
    <property type="match status" value="1"/>
</dbReference>